<dbReference type="FunFam" id="2.40.10.10:FF:000002">
    <property type="entry name" value="Transmembrane protease serine"/>
    <property type="match status" value="1"/>
</dbReference>
<gene>
    <name evidence="9" type="ORF">HHL09_16980</name>
</gene>
<dbReference type="GO" id="GO:0004252">
    <property type="term" value="F:serine-type endopeptidase activity"/>
    <property type="evidence" value="ECO:0007669"/>
    <property type="project" value="InterPro"/>
</dbReference>
<dbReference type="PROSITE" id="PS00135">
    <property type="entry name" value="TRYPSIN_SER"/>
    <property type="match status" value="1"/>
</dbReference>
<dbReference type="PANTHER" id="PTHR24264">
    <property type="entry name" value="TRYPSIN-RELATED"/>
    <property type="match status" value="1"/>
</dbReference>
<keyword evidence="7" id="KW-0732">Signal</keyword>
<keyword evidence="4 6" id="KW-0378">Hydrolase</keyword>
<dbReference type="Proteomes" id="UP000501812">
    <property type="component" value="Chromosome"/>
</dbReference>
<keyword evidence="10" id="KW-1185">Reference proteome</keyword>
<keyword evidence="2" id="KW-0964">Secreted</keyword>
<evidence type="ECO:0000256" key="6">
    <source>
        <dbReference type="RuleBase" id="RU363034"/>
    </source>
</evidence>
<evidence type="ECO:0000256" key="5">
    <source>
        <dbReference type="ARBA" id="ARBA00023157"/>
    </source>
</evidence>
<keyword evidence="3 6" id="KW-0645">Protease</keyword>
<evidence type="ECO:0000259" key="8">
    <source>
        <dbReference type="PROSITE" id="PS50240"/>
    </source>
</evidence>
<reference evidence="9 10" key="1">
    <citation type="submission" date="2020-04" db="EMBL/GenBank/DDBJ databases">
        <title>Luteolibacter sp. G-1-1-1 isolated from soil.</title>
        <authorList>
            <person name="Dahal R.H."/>
        </authorList>
    </citation>
    <scope>NUCLEOTIDE SEQUENCE [LARGE SCALE GENOMIC DNA]</scope>
    <source>
        <strain evidence="9 10">G-1-1-1</strain>
    </source>
</reference>
<dbReference type="SUPFAM" id="SSF50494">
    <property type="entry name" value="Trypsin-like serine proteases"/>
    <property type="match status" value="1"/>
</dbReference>
<evidence type="ECO:0000256" key="4">
    <source>
        <dbReference type="ARBA" id="ARBA00022801"/>
    </source>
</evidence>
<dbReference type="InterPro" id="IPR043504">
    <property type="entry name" value="Peptidase_S1_PA_chymotrypsin"/>
</dbReference>
<dbReference type="InterPro" id="IPR001254">
    <property type="entry name" value="Trypsin_dom"/>
</dbReference>
<evidence type="ECO:0000313" key="10">
    <source>
        <dbReference type="Proteomes" id="UP000501812"/>
    </source>
</evidence>
<evidence type="ECO:0000313" key="9">
    <source>
        <dbReference type="EMBL" id="QJE97408.1"/>
    </source>
</evidence>
<dbReference type="PANTHER" id="PTHR24264:SF65">
    <property type="entry name" value="SRCR DOMAIN-CONTAINING PROTEIN"/>
    <property type="match status" value="1"/>
</dbReference>
<evidence type="ECO:0000256" key="1">
    <source>
        <dbReference type="ARBA" id="ARBA00004613"/>
    </source>
</evidence>
<dbReference type="EMBL" id="CP051774">
    <property type="protein sequence ID" value="QJE97408.1"/>
    <property type="molecule type" value="Genomic_DNA"/>
</dbReference>
<protein>
    <submittedName>
        <fullName evidence="9">Serine protease</fullName>
    </submittedName>
</protein>
<dbReference type="Gene3D" id="2.40.10.10">
    <property type="entry name" value="Trypsin-like serine proteases"/>
    <property type="match status" value="2"/>
</dbReference>
<keyword evidence="6" id="KW-0720">Serine protease</keyword>
<dbReference type="CDD" id="cd00190">
    <property type="entry name" value="Tryp_SPc"/>
    <property type="match status" value="1"/>
</dbReference>
<organism evidence="9 10">
    <name type="scientific">Luteolibacter luteus</name>
    <dbReference type="NCBI Taxonomy" id="2728835"/>
    <lineage>
        <taxon>Bacteria</taxon>
        <taxon>Pseudomonadati</taxon>
        <taxon>Verrucomicrobiota</taxon>
        <taxon>Verrucomicrobiia</taxon>
        <taxon>Verrucomicrobiales</taxon>
        <taxon>Verrucomicrobiaceae</taxon>
        <taxon>Luteolibacter</taxon>
    </lineage>
</organism>
<dbReference type="PRINTS" id="PR00722">
    <property type="entry name" value="CHYMOTRYPSIN"/>
</dbReference>
<evidence type="ECO:0000256" key="2">
    <source>
        <dbReference type="ARBA" id="ARBA00022525"/>
    </source>
</evidence>
<dbReference type="FunFam" id="2.40.10.10:FF:000068">
    <property type="entry name" value="transmembrane protease serine 2"/>
    <property type="match status" value="1"/>
</dbReference>
<dbReference type="GO" id="GO:0005615">
    <property type="term" value="C:extracellular space"/>
    <property type="evidence" value="ECO:0007669"/>
    <property type="project" value="TreeGrafter"/>
</dbReference>
<feature type="domain" description="Peptidase S1" evidence="8">
    <location>
        <begin position="59"/>
        <end position="309"/>
    </location>
</feature>
<sequence>MTSRGLLFAAAAVFLGSGPALAGKAGLRSGRTTPMEMREARKKALEQMREDGFTPIPMIVGGNPASEGEYPWMAALVQAEVPDNYDGQFCGGTLIHPSWILTAGHCVFGSRAEDIHVVLGATDLGESSGIQRIEVAEIILAPGYNNVNLDSDFALLRLKEPADSSFTSISVVDDASLANPGVVSTVIGWGDTTNGEGEYPERLQEVQLPIVDLAVANASPDYNGTLSANMLAAGYAQGGKDSCSGDSGGPLMVPSPVGPGFAQAGVVSFGVECAAPGTYGIYTKVGNYRHFVTGHLRPNYAQWEARTGRVGESRDPDGNGLSNFEDFAFPSGSTLTQQTVSGTRRFSFVRPTEADEVEYILENAPSAAGPWTRKEPGFISSQVLDEFSSTWTVGLPEAGLSGVFRIRAAYSNAVVNGMRPLAYTSSVKGTLDQTDDLGPGGAGHSRRYALESLPVGSESRVTLRSNDFDATLRLVNAAMESVLQTSSNGSAGGNAGQDEALAFTAQAGVRYMVEVISDNAGGEFEISIWNPTAFASVPGLTIPYRATAKKPLTLTTKGSLTTGDGIDPQLQPGPPYYKDDFIVDPSLLPARQVVELRMKSGKGAMGIDDYLALIDAESGQVLMGNDDFAGKSNDAGIRFMPVPGRSYLLRLSSAQPEDIGNYSLSATAPKLTSKTPLATVTLGSTVTGKLAGGSELDEAKYTAKRDYLLQPLPAGQEISVTLASKKFDAVIVVFDAGDLSVVAQGDGGGPVGGVHNARATFTTKAGQRYLIRATTYREREAGSYTLAIAPNS</sequence>
<feature type="chain" id="PRO_5032876466" evidence="7">
    <location>
        <begin position="23"/>
        <end position="792"/>
    </location>
</feature>
<feature type="signal peptide" evidence="7">
    <location>
        <begin position="1"/>
        <end position="22"/>
    </location>
</feature>
<dbReference type="InterPro" id="IPR009003">
    <property type="entry name" value="Peptidase_S1_PA"/>
</dbReference>
<dbReference type="Gene3D" id="2.60.120.380">
    <property type="match status" value="1"/>
</dbReference>
<dbReference type="RefSeq" id="WP_169455808.1">
    <property type="nucleotide sequence ID" value="NZ_CP051774.1"/>
</dbReference>
<dbReference type="SMART" id="SM00020">
    <property type="entry name" value="Tryp_SPc"/>
    <property type="match status" value="1"/>
</dbReference>
<dbReference type="InterPro" id="IPR018114">
    <property type="entry name" value="TRYPSIN_HIS"/>
</dbReference>
<evidence type="ECO:0000256" key="7">
    <source>
        <dbReference type="SAM" id="SignalP"/>
    </source>
</evidence>
<dbReference type="Pfam" id="PF00089">
    <property type="entry name" value="Trypsin"/>
    <property type="match status" value="1"/>
</dbReference>
<dbReference type="KEGG" id="luo:HHL09_16980"/>
<evidence type="ECO:0000256" key="3">
    <source>
        <dbReference type="ARBA" id="ARBA00022670"/>
    </source>
</evidence>
<dbReference type="InterPro" id="IPR033116">
    <property type="entry name" value="TRYPSIN_SER"/>
</dbReference>
<dbReference type="PROSITE" id="PS00134">
    <property type="entry name" value="TRYPSIN_HIS"/>
    <property type="match status" value="1"/>
</dbReference>
<name>A0A858RLR6_9BACT</name>
<dbReference type="PROSITE" id="PS50240">
    <property type="entry name" value="TRYPSIN_DOM"/>
    <property type="match status" value="1"/>
</dbReference>
<keyword evidence="5" id="KW-1015">Disulfide bond</keyword>
<dbReference type="AlphaFoldDB" id="A0A858RLR6"/>
<accession>A0A858RLR6</accession>
<comment type="subcellular location">
    <subcellularLocation>
        <location evidence="1">Secreted</location>
    </subcellularLocation>
</comment>
<proteinExistence type="predicted"/>
<dbReference type="GO" id="GO:0006508">
    <property type="term" value="P:proteolysis"/>
    <property type="evidence" value="ECO:0007669"/>
    <property type="project" value="UniProtKB-KW"/>
</dbReference>
<dbReference type="InterPro" id="IPR050127">
    <property type="entry name" value="Serine_Proteases_S1"/>
</dbReference>
<dbReference type="InterPro" id="IPR001314">
    <property type="entry name" value="Peptidase_S1A"/>
</dbReference>